<accession>A0A4R0EJS2</accession>
<keyword evidence="1" id="KW-0812">Transmembrane</keyword>
<dbReference type="AlphaFoldDB" id="A0A4R0EJS2"/>
<proteinExistence type="predicted"/>
<protein>
    <submittedName>
        <fullName evidence="2">DUF1345 domain-containing protein</fullName>
    </submittedName>
</protein>
<name>A0A4R0EJS2_9GAMM</name>
<reference evidence="2 3" key="1">
    <citation type="submission" date="2019-02" db="EMBL/GenBank/DDBJ databases">
        <title>High diversity of culturable Acinetobacter species in natural soil and water ecosystems.</title>
        <authorList>
            <person name="Radolfova-Krizova L."/>
            <person name="Nemec A."/>
        </authorList>
    </citation>
    <scope>NUCLEOTIDE SEQUENCE [LARGE SCALE GENOMIC DNA]</scope>
    <source>
        <strain evidence="2 3">ANC 4281</strain>
    </source>
</reference>
<dbReference type="Proteomes" id="UP000291380">
    <property type="component" value="Unassembled WGS sequence"/>
</dbReference>
<dbReference type="EMBL" id="SJOA01000018">
    <property type="protein sequence ID" value="TCB57403.1"/>
    <property type="molecule type" value="Genomic_DNA"/>
</dbReference>
<feature type="transmembrane region" description="Helical" evidence="1">
    <location>
        <begin position="84"/>
        <end position="105"/>
    </location>
</feature>
<comment type="caution">
    <text evidence="2">The sequence shown here is derived from an EMBL/GenBank/DDBJ whole genome shotgun (WGS) entry which is preliminary data.</text>
</comment>
<gene>
    <name evidence="2" type="ORF">E0H85_12725</name>
</gene>
<feature type="transmembrane region" description="Helical" evidence="1">
    <location>
        <begin position="201"/>
        <end position="223"/>
    </location>
</feature>
<dbReference type="OrthoDB" id="64737at2"/>
<dbReference type="Pfam" id="PF07077">
    <property type="entry name" value="DUF1345"/>
    <property type="match status" value="1"/>
</dbReference>
<dbReference type="InterPro" id="IPR009781">
    <property type="entry name" value="DUF1345"/>
</dbReference>
<evidence type="ECO:0000313" key="2">
    <source>
        <dbReference type="EMBL" id="TCB57403.1"/>
    </source>
</evidence>
<feature type="transmembrane region" description="Helical" evidence="1">
    <location>
        <begin position="117"/>
        <end position="142"/>
    </location>
</feature>
<dbReference type="RefSeq" id="WP_131271758.1">
    <property type="nucleotide sequence ID" value="NZ_SJOA01000018.1"/>
</dbReference>
<organism evidence="2 3">
    <name type="scientific">Acinetobacter terrae</name>
    <dbReference type="NCBI Taxonomy" id="2731247"/>
    <lineage>
        <taxon>Bacteria</taxon>
        <taxon>Pseudomonadati</taxon>
        <taxon>Pseudomonadota</taxon>
        <taxon>Gammaproteobacteria</taxon>
        <taxon>Moraxellales</taxon>
        <taxon>Moraxellaceae</taxon>
        <taxon>Acinetobacter</taxon>
        <taxon>Acinetobacter Taxon 24</taxon>
    </lineage>
</organism>
<feature type="transmembrane region" description="Helical" evidence="1">
    <location>
        <begin position="12"/>
        <end position="33"/>
    </location>
</feature>
<evidence type="ECO:0000313" key="3">
    <source>
        <dbReference type="Proteomes" id="UP000291380"/>
    </source>
</evidence>
<keyword evidence="1" id="KW-0472">Membrane</keyword>
<keyword evidence="1" id="KW-1133">Transmembrane helix</keyword>
<feature type="transmembrane region" description="Helical" evidence="1">
    <location>
        <begin position="39"/>
        <end position="59"/>
    </location>
</feature>
<sequence>MQIDPLHRIKVGVRYHPYFFFTFPAIAVFYYFLQWLTQWGWSTCLLISWNIAIYGYLLLTLKTLWRTEHAHILQRAQQQDASKWLILLLVILTLVMCFIAIIIEINHLPADTSIRTGLLILSILTISSAWFFMHTIFAIHYAHDFYLALEKHKNGGLDFPKTARPTYPDFIYFSYVVGTSAQTADVSITTRSMRVLNTLHLLLAYGFNTTILAISINVTANLIST</sequence>
<evidence type="ECO:0000256" key="1">
    <source>
        <dbReference type="SAM" id="Phobius"/>
    </source>
</evidence>